<feature type="compositionally biased region" description="Basic and acidic residues" evidence="1">
    <location>
        <begin position="114"/>
        <end position="132"/>
    </location>
</feature>
<dbReference type="EMBL" id="PVGH01000025">
    <property type="protein sequence ID" value="PRF64906.1"/>
    <property type="molecule type" value="Genomic_DNA"/>
</dbReference>
<comment type="caution">
    <text evidence="2">The sequence shown here is derived from an EMBL/GenBank/DDBJ whole genome shotgun (WGS) entry which is preliminary data.</text>
</comment>
<evidence type="ECO:0000256" key="1">
    <source>
        <dbReference type="SAM" id="MobiDB-lite"/>
    </source>
</evidence>
<gene>
    <name evidence="2" type="ORF">C6Q15_04315</name>
</gene>
<feature type="region of interest" description="Disordered" evidence="1">
    <location>
        <begin position="64"/>
        <end position="183"/>
    </location>
</feature>
<name>A0A2S9MYN3_9BURK</name>
<protein>
    <submittedName>
        <fullName evidence="2">DszB</fullName>
    </submittedName>
</protein>
<proteinExistence type="predicted"/>
<accession>A0A2S9MYN3</accession>
<reference evidence="2 3" key="1">
    <citation type="submission" date="2018-03" db="EMBL/GenBank/DDBJ databases">
        <authorList>
            <person name="Keele B.F."/>
        </authorList>
    </citation>
    <scope>NUCLEOTIDE SEQUENCE [LARGE SCALE GENOMIC DNA]</scope>
    <source>
        <strain evidence="2 3">AU19729</strain>
    </source>
</reference>
<feature type="region of interest" description="Disordered" evidence="1">
    <location>
        <begin position="1"/>
        <end position="24"/>
    </location>
</feature>
<sequence length="183" mass="19328">MPRRLNGAGADAGRRSGRPPGACKADETFRAGAGACSLRRRVKCAANARGKQARIGCPPCRTTRGGCMRGTRRPDHVSDPQPSAQASDARRAPCRAHPCAQGRARRWPAPCSDGHAKVDDAPRVRFGSERCRAGPRRSAGMRVGRGEAAASGRHGPSSGDRRSAGIVSSRSPQQARDQNGVEK</sequence>
<feature type="compositionally biased region" description="Polar residues" evidence="1">
    <location>
        <begin position="166"/>
        <end position="177"/>
    </location>
</feature>
<dbReference type="Proteomes" id="UP000238982">
    <property type="component" value="Unassembled WGS sequence"/>
</dbReference>
<dbReference type="AlphaFoldDB" id="A0A2S9MYN3"/>
<evidence type="ECO:0000313" key="2">
    <source>
        <dbReference type="EMBL" id="PRF64906.1"/>
    </source>
</evidence>
<evidence type="ECO:0000313" key="3">
    <source>
        <dbReference type="Proteomes" id="UP000238982"/>
    </source>
</evidence>
<organism evidence="2 3">
    <name type="scientific">Burkholderia multivorans</name>
    <dbReference type="NCBI Taxonomy" id="87883"/>
    <lineage>
        <taxon>Bacteria</taxon>
        <taxon>Pseudomonadati</taxon>
        <taxon>Pseudomonadota</taxon>
        <taxon>Betaproteobacteria</taxon>
        <taxon>Burkholderiales</taxon>
        <taxon>Burkholderiaceae</taxon>
        <taxon>Burkholderia</taxon>
        <taxon>Burkholderia cepacia complex</taxon>
    </lineage>
</organism>